<feature type="domain" description="Reverse transcriptase zinc-binding" evidence="1">
    <location>
        <begin position="21"/>
        <end position="90"/>
    </location>
</feature>
<protein>
    <recommendedName>
        <fullName evidence="1">Reverse transcriptase zinc-binding domain-containing protein</fullName>
    </recommendedName>
</protein>
<dbReference type="Proteomes" id="UP001153076">
    <property type="component" value="Unassembled WGS sequence"/>
</dbReference>
<gene>
    <name evidence="2" type="ORF">Cgig2_024241</name>
</gene>
<dbReference type="InterPro" id="IPR026960">
    <property type="entry name" value="RVT-Znf"/>
</dbReference>
<keyword evidence="3" id="KW-1185">Reference proteome</keyword>
<evidence type="ECO:0000313" key="2">
    <source>
        <dbReference type="EMBL" id="KAJ8434123.1"/>
    </source>
</evidence>
<evidence type="ECO:0000313" key="3">
    <source>
        <dbReference type="Proteomes" id="UP001153076"/>
    </source>
</evidence>
<accession>A0A9Q1JZS5</accession>
<proteinExistence type="predicted"/>
<name>A0A9Q1JZS5_9CARY</name>
<comment type="caution">
    <text evidence="2">The sequence shown here is derived from an EMBL/GenBank/DDBJ whole genome shotgun (WGS) entry which is preliminary data.</text>
</comment>
<evidence type="ECO:0000259" key="1">
    <source>
        <dbReference type="Pfam" id="PF13966"/>
    </source>
</evidence>
<dbReference type="OrthoDB" id="1021079at2759"/>
<dbReference type="AlphaFoldDB" id="A0A9Q1JZS5"/>
<organism evidence="2 3">
    <name type="scientific">Carnegiea gigantea</name>
    <dbReference type="NCBI Taxonomy" id="171969"/>
    <lineage>
        <taxon>Eukaryota</taxon>
        <taxon>Viridiplantae</taxon>
        <taxon>Streptophyta</taxon>
        <taxon>Embryophyta</taxon>
        <taxon>Tracheophyta</taxon>
        <taxon>Spermatophyta</taxon>
        <taxon>Magnoliopsida</taxon>
        <taxon>eudicotyledons</taxon>
        <taxon>Gunneridae</taxon>
        <taxon>Pentapetalae</taxon>
        <taxon>Caryophyllales</taxon>
        <taxon>Cactineae</taxon>
        <taxon>Cactaceae</taxon>
        <taxon>Cactoideae</taxon>
        <taxon>Echinocereeae</taxon>
        <taxon>Carnegiea</taxon>
    </lineage>
</organism>
<dbReference type="Pfam" id="PF13966">
    <property type="entry name" value="zf-RVT"/>
    <property type="match status" value="1"/>
</dbReference>
<reference evidence="2" key="1">
    <citation type="submission" date="2022-04" db="EMBL/GenBank/DDBJ databases">
        <title>Carnegiea gigantea Genome sequencing and assembly v2.</title>
        <authorList>
            <person name="Copetti D."/>
            <person name="Sanderson M.J."/>
            <person name="Burquez A."/>
            <person name="Wojciechowski M.F."/>
        </authorList>
    </citation>
    <scope>NUCLEOTIDE SEQUENCE</scope>
    <source>
        <strain evidence="2">SGP5-SGP5p</strain>
        <tissue evidence="2">Aerial part</tissue>
    </source>
</reference>
<dbReference type="EMBL" id="JAKOGI010000498">
    <property type="protein sequence ID" value="KAJ8434123.1"/>
    <property type="molecule type" value="Genomic_DNA"/>
</dbReference>
<sequence length="216" mass="24226">MADLIVHDLIDYESACWRANLVCQIFLAYNADLILTSRLFGWRATTGVLLCAVAIAKRVSRFSMSCSICGHIEETDTHTILECPLASQIWHNYCFDCNLWASLFHALADCLGNARKSLDEDLFGDFLVVMWECWNARNRFIFKNPDHNLSSLGKGVIDFVHSYRHTLDSESSPQPTTHKSTWSPPTPGYLKLNFDGASGAGALSFIVTAVMCFCWS</sequence>